<keyword evidence="2" id="KW-1185">Reference proteome</keyword>
<organism evidence="1 2">
    <name type="scientific">Phlebiopsis gigantea (strain 11061_1 CR5-6)</name>
    <name type="common">White-rot fungus</name>
    <name type="synonym">Peniophora gigantea</name>
    <dbReference type="NCBI Taxonomy" id="745531"/>
    <lineage>
        <taxon>Eukaryota</taxon>
        <taxon>Fungi</taxon>
        <taxon>Dikarya</taxon>
        <taxon>Basidiomycota</taxon>
        <taxon>Agaricomycotina</taxon>
        <taxon>Agaricomycetes</taxon>
        <taxon>Polyporales</taxon>
        <taxon>Phanerochaetaceae</taxon>
        <taxon>Phlebiopsis</taxon>
    </lineage>
</organism>
<dbReference type="EMBL" id="KN840504">
    <property type="protein sequence ID" value="KIP07076.1"/>
    <property type="molecule type" value="Genomic_DNA"/>
</dbReference>
<dbReference type="HOGENOM" id="CLU_710011_0_0_1"/>
<proteinExistence type="predicted"/>
<evidence type="ECO:0000313" key="2">
    <source>
        <dbReference type="Proteomes" id="UP000053257"/>
    </source>
</evidence>
<sequence>MDPVPCQKVVYLDRLKTRFNLEMNDIVHEKDLLEMVFQNISRFPNLRSFSAQQVSLTGAHFDSLSGLKYLTEMHLERCQCTGELGLARFQLKFLSLHGKMTGTHGWWIPILKSPSIQQLSYDAVCGPVEDPELFLPVLSTGPHMQFLRTLRIPSFAVFFPCFALALSRCPLLENLHLVIPDLSAPTTLLPTPDSYPLLSPGSLSNLRAISAPFGFLEHCILKRDSGVRLTHITISDMLRYPDGILGLVKDTCPDLEELGLSMHQFPLDSYPHTFWLQAIFNAFPKLRGLHIAYDSMRFPYEHLQKFLKAVTYPATLRSLYIVAFYAQGVSEPSPVPRRMPELVQHIKDYASSIAEIEITLDKSISWKDMYIRCSKWYKWDPYGSRTPLL</sequence>
<reference evidence="1 2" key="1">
    <citation type="journal article" date="2014" name="PLoS Genet.">
        <title>Analysis of the Phlebiopsis gigantea genome, transcriptome and secretome provides insight into its pioneer colonization strategies of wood.</title>
        <authorList>
            <person name="Hori C."/>
            <person name="Ishida T."/>
            <person name="Igarashi K."/>
            <person name="Samejima M."/>
            <person name="Suzuki H."/>
            <person name="Master E."/>
            <person name="Ferreira P."/>
            <person name="Ruiz-Duenas F.J."/>
            <person name="Held B."/>
            <person name="Canessa P."/>
            <person name="Larrondo L.F."/>
            <person name="Schmoll M."/>
            <person name="Druzhinina I.S."/>
            <person name="Kubicek C.P."/>
            <person name="Gaskell J.A."/>
            <person name="Kersten P."/>
            <person name="St John F."/>
            <person name="Glasner J."/>
            <person name="Sabat G."/>
            <person name="Splinter BonDurant S."/>
            <person name="Syed K."/>
            <person name="Yadav J."/>
            <person name="Mgbeahuruike A.C."/>
            <person name="Kovalchuk A."/>
            <person name="Asiegbu F.O."/>
            <person name="Lackner G."/>
            <person name="Hoffmeister D."/>
            <person name="Rencoret J."/>
            <person name="Gutierrez A."/>
            <person name="Sun H."/>
            <person name="Lindquist E."/>
            <person name="Barry K."/>
            <person name="Riley R."/>
            <person name="Grigoriev I.V."/>
            <person name="Henrissat B."/>
            <person name="Kues U."/>
            <person name="Berka R.M."/>
            <person name="Martinez A.T."/>
            <person name="Covert S.F."/>
            <person name="Blanchette R.A."/>
            <person name="Cullen D."/>
        </authorList>
    </citation>
    <scope>NUCLEOTIDE SEQUENCE [LARGE SCALE GENOMIC DNA]</scope>
    <source>
        <strain evidence="1 2">11061_1 CR5-6</strain>
    </source>
</reference>
<evidence type="ECO:0008006" key="3">
    <source>
        <dbReference type="Google" id="ProtNLM"/>
    </source>
</evidence>
<dbReference type="SUPFAM" id="SSF52047">
    <property type="entry name" value="RNI-like"/>
    <property type="match status" value="1"/>
</dbReference>
<dbReference type="Proteomes" id="UP000053257">
    <property type="component" value="Unassembled WGS sequence"/>
</dbReference>
<evidence type="ECO:0000313" key="1">
    <source>
        <dbReference type="EMBL" id="KIP07076.1"/>
    </source>
</evidence>
<dbReference type="AlphaFoldDB" id="A0A0C3RYB6"/>
<dbReference type="Gene3D" id="3.80.10.10">
    <property type="entry name" value="Ribonuclease Inhibitor"/>
    <property type="match status" value="1"/>
</dbReference>
<gene>
    <name evidence="1" type="ORF">PHLGIDRAFT_432214</name>
</gene>
<name>A0A0C3RYB6_PHLG1</name>
<dbReference type="InterPro" id="IPR032675">
    <property type="entry name" value="LRR_dom_sf"/>
</dbReference>
<protein>
    <recommendedName>
        <fullName evidence="3">F-box domain-containing protein</fullName>
    </recommendedName>
</protein>
<accession>A0A0C3RYB6</accession>
<dbReference type="OrthoDB" id="2802251at2759"/>